<organism evidence="1 2">
    <name type="scientific">Trichonephila clavata</name>
    <name type="common">Joro spider</name>
    <name type="synonym">Nephila clavata</name>
    <dbReference type="NCBI Taxonomy" id="2740835"/>
    <lineage>
        <taxon>Eukaryota</taxon>
        <taxon>Metazoa</taxon>
        <taxon>Ecdysozoa</taxon>
        <taxon>Arthropoda</taxon>
        <taxon>Chelicerata</taxon>
        <taxon>Arachnida</taxon>
        <taxon>Araneae</taxon>
        <taxon>Araneomorphae</taxon>
        <taxon>Entelegynae</taxon>
        <taxon>Araneoidea</taxon>
        <taxon>Nephilidae</taxon>
        <taxon>Trichonephila</taxon>
    </lineage>
</organism>
<evidence type="ECO:0000313" key="1">
    <source>
        <dbReference type="EMBL" id="GFQ74052.1"/>
    </source>
</evidence>
<dbReference type="Proteomes" id="UP000887116">
    <property type="component" value="Unassembled WGS sequence"/>
</dbReference>
<proteinExistence type="predicted"/>
<name>A0A8X6FA48_TRICU</name>
<dbReference type="AlphaFoldDB" id="A0A8X6FA48"/>
<sequence>MGVGKYAITNRASSEDFEAYLHTIEAKWSSSFVDEFAVNAASTPLSSYDRSVFPENDNRDSFESGEICVQLSVLFICTFYCFGTKVVI</sequence>
<evidence type="ECO:0000313" key="2">
    <source>
        <dbReference type="Proteomes" id="UP000887116"/>
    </source>
</evidence>
<gene>
    <name evidence="1" type="ORF">TNCT_662951</name>
</gene>
<keyword evidence="2" id="KW-1185">Reference proteome</keyword>
<dbReference type="EMBL" id="BMAO01011485">
    <property type="protein sequence ID" value="GFQ74052.1"/>
    <property type="molecule type" value="Genomic_DNA"/>
</dbReference>
<accession>A0A8X6FA48</accession>
<comment type="caution">
    <text evidence="1">The sequence shown here is derived from an EMBL/GenBank/DDBJ whole genome shotgun (WGS) entry which is preliminary data.</text>
</comment>
<reference evidence="1" key="1">
    <citation type="submission" date="2020-07" db="EMBL/GenBank/DDBJ databases">
        <title>Multicomponent nature underlies the extraordinary mechanical properties of spider dragline silk.</title>
        <authorList>
            <person name="Kono N."/>
            <person name="Nakamura H."/>
            <person name="Mori M."/>
            <person name="Yoshida Y."/>
            <person name="Ohtoshi R."/>
            <person name="Malay A.D."/>
            <person name="Moran D.A.P."/>
            <person name="Tomita M."/>
            <person name="Numata K."/>
            <person name="Arakawa K."/>
        </authorList>
    </citation>
    <scope>NUCLEOTIDE SEQUENCE</scope>
</reference>
<protein>
    <submittedName>
        <fullName evidence="1">Uncharacterized protein</fullName>
    </submittedName>
</protein>
<dbReference type="OrthoDB" id="10288828at2759"/>